<organism evidence="2 3">
    <name type="scientific">Paracoccus rhizosphaerae</name>
    <dbReference type="NCBI Taxonomy" id="1133347"/>
    <lineage>
        <taxon>Bacteria</taxon>
        <taxon>Pseudomonadati</taxon>
        <taxon>Pseudomonadota</taxon>
        <taxon>Alphaproteobacteria</taxon>
        <taxon>Rhodobacterales</taxon>
        <taxon>Paracoccaceae</taxon>
        <taxon>Paracoccus</taxon>
    </lineage>
</organism>
<sequence>MTKHLADQHRTRGSARLREYLRQERSEMPHRSTLTLQARPKERDQQDHKAAQYLRIARGAEA</sequence>
<evidence type="ECO:0008006" key="4">
    <source>
        <dbReference type="Google" id="ProtNLM"/>
    </source>
</evidence>
<feature type="region of interest" description="Disordered" evidence="1">
    <location>
        <begin position="22"/>
        <end position="49"/>
    </location>
</feature>
<evidence type="ECO:0000256" key="1">
    <source>
        <dbReference type="SAM" id="MobiDB-lite"/>
    </source>
</evidence>
<dbReference type="EMBL" id="JBHLWQ010000105">
    <property type="protein sequence ID" value="MFC0200924.1"/>
    <property type="molecule type" value="Genomic_DNA"/>
</dbReference>
<dbReference type="Proteomes" id="UP001589795">
    <property type="component" value="Unassembled WGS sequence"/>
</dbReference>
<proteinExistence type="predicted"/>
<keyword evidence="3" id="KW-1185">Reference proteome</keyword>
<reference evidence="2 3" key="1">
    <citation type="submission" date="2024-09" db="EMBL/GenBank/DDBJ databases">
        <authorList>
            <person name="Sun Q."/>
            <person name="Mori K."/>
        </authorList>
    </citation>
    <scope>NUCLEOTIDE SEQUENCE [LARGE SCALE GENOMIC DNA]</scope>
    <source>
        <strain evidence="2 3">CCM 7904</strain>
    </source>
</reference>
<name>A0ABV6CJJ1_9RHOB</name>
<evidence type="ECO:0000313" key="3">
    <source>
        <dbReference type="Proteomes" id="UP001589795"/>
    </source>
</evidence>
<evidence type="ECO:0000313" key="2">
    <source>
        <dbReference type="EMBL" id="MFC0200924.1"/>
    </source>
</evidence>
<gene>
    <name evidence="2" type="ORF">ACFFIZ_11525</name>
</gene>
<feature type="compositionally biased region" description="Basic and acidic residues" evidence="1">
    <location>
        <begin position="39"/>
        <end position="49"/>
    </location>
</feature>
<protein>
    <recommendedName>
        <fullName evidence="4">Transposase</fullName>
    </recommendedName>
</protein>
<dbReference type="RefSeq" id="WP_265507866.1">
    <property type="nucleotide sequence ID" value="NZ_JAOTBE010000045.1"/>
</dbReference>
<accession>A0ABV6CJJ1</accession>
<comment type="caution">
    <text evidence="2">The sequence shown here is derived from an EMBL/GenBank/DDBJ whole genome shotgun (WGS) entry which is preliminary data.</text>
</comment>